<dbReference type="Ensembl" id="ENSSFOT00015039931.1">
    <property type="protein sequence ID" value="ENSSFOP00015073593.1"/>
    <property type="gene ID" value="ENSSFOG00015027381.1"/>
</dbReference>
<sequence>MVGMYPLETKNFSAKDKNDMSFSMLLQKAMRGCKSSSQGTSMKAFLSEGEEREQGPPLRAEHFQSSRLYNLTFR</sequence>
<feature type="region of interest" description="Disordered" evidence="1">
    <location>
        <begin position="33"/>
        <end position="61"/>
    </location>
</feature>
<evidence type="ECO:0000256" key="1">
    <source>
        <dbReference type="SAM" id="MobiDB-lite"/>
    </source>
</evidence>
<reference evidence="2 3" key="1">
    <citation type="submission" date="2019-04" db="EMBL/GenBank/DDBJ databases">
        <authorList>
            <consortium name="Wellcome Sanger Institute Data Sharing"/>
        </authorList>
    </citation>
    <scope>NUCLEOTIDE SEQUENCE [LARGE SCALE GENOMIC DNA]</scope>
</reference>
<name>A0A8D0CJ53_SCLFO</name>
<dbReference type="Proteomes" id="UP000694397">
    <property type="component" value="Chromosome 10"/>
</dbReference>
<dbReference type="AlphaFoldDB" id="A0A8D0CJ53"/>
<keyword evidence="3" id="KW-1185">Reference proteome</keyword>
<evidence type="ECO:0000313" key="2">
    <source>
        <dbReference type="Ensembl" id="ENSSFOP00015073593.1"/>
    </source>
</evidence>
<accession>A0A8D0CJ53</accession>
<organism evidence="2 3">
    <name type="scientific">Scleropages formosus</name>
    <name type="common">Asian bonytongue</name>
    <name type="synonym">Osteoglossum formosum</name>
    <dbReference type="NCBI Taxonomy" id="113540"/>
    <lineage>
        <taxon>Eukaryota</taxon>
        <taxon>Metazoa</taxon>
        <taxon>Chordata</taxon>
        <taxon>Craniata</taxon>
        <taxon>Vertebrata</taxon>
        <taxon>Euteleostomi</taxon>
        <taxon>Actinopterygii</taxon>
        <taxon>Neopterygii</taxon>
        <taxon>Teleostei</taxon>
        <taxon>Osteoglossocephala</taxon>
        <taxon>Osteoglossomorpha</taxon>
        <taxon>Osteoglossiformes</taxon>
        <taxon>Osteoglossidae</taxon>
        <taxon>Scleropages</taxon>
    </lineage>
</organism>
<protein>
    <submittedName>
        <fullName evidence="2">Uncharacterized protein</fullName>
    </submittedName>
</protein>
<reference evidence="2" key="3">
    <citation type="submission" date="2025-09" db="UniProtKB">
        <authorList>
            <consortium name="Ensembl"/>
        </authorList>
    </citation>
    <scope>IDENTIFICATION</scope>
</reference>
<reference evidence="2" key="2">
    <citation type="submission" date="2025-08" db="UniProtKB">
        <authorList>
            <consortium name="Ensembl"/>
        </authorList>
    </citation>
    <scope>IDENTIFICATION</scope>
</reference>
<evidence type="ECO:0000313" key="3">
    <source>
        <dbReference type="Proteomes" id="UP000694397"/>
    </source>
</evidence>
<proteinExistence type="predicted"/>